<dbReference type="FunFam" id="1.10.10.60:FF:000152">
    <property type="entry name" value="Trihelix transcription factor ASIL2"/>
    <property type="match status" value="1"/>
</dbReference>
<evidence type="ECO:0000259" key="2">
    <source>
        <dbReference type="PROSITE" id="PS50090"/>
    </source>
</evidence>
<dbReference type="PROSITE" id="PS50090">
    <property type="entry name" value="MYB_LIKE"/>
    <property type="match status" value="1"/>
</dbReference>
<dbReference type="InterPro" id="IPR044823">
    <property type="entry name" value="ASIL1/2-like"/>
</dbReference>
<dbReference type="EMBL" id="JABCRI010000021">
    <property type="protein sequence ID" value="KAF8380614.1"/>
    <property type="molecule type" value="Genomic_DNA"/>
</dbReference>
<feature type="compositionally biased region" description="Low complexity" evidence="1">
    <location>
        <begin position="1"/>
        <end position="13"/>
    </location>
</feature>
<evidence type="ECO:0000313" key="4">
    <source>
        <dbReference type="Proteomes" id="UP000655225"/>
    </source>
</evidence>
<evidence type="ECO:0000313" key="3">
    <source>
        <dbReference type="EMBL" id="KAF8380614.1"/>
    </source>
</evidence>
<comment type="caution">
    <text evidence="3">The sequence shown here is derived from an EMBL/GenBank/DDBJ whole genome shotgun (WGS) entry which is preliminary data.</text>
</comment>
<sequence>MVMAASSSSAPDPSSRPTPQPSRRLPPPCWSHEETGALIDAYREKWYSLRRGNLRASHWQEVADSVALLCPLASPSKTSVQCRHKIEKLRKRYRNEKQRSLSAPNRSSSPWVYFKKMDSMEKGPSSAPIDSDPAENFDEDDEEDEKIINSHSFYRPMINGRSGGGPIPVPATVTGFRSKKSRGVDENPKPNVNSRFLNGCSSWGSVLGRRGGDEGGKREMDPVAEMVSSIKLLGEGFVKMEQMKMETAREIERMRMDMEMKRTEMILESQQRIVDAFANGLSEKKKKKLKRMQSPDS</sequence>
<dbReference type="Proteomes" id="UP000655225">
    <property type="component" value="Unassembled WGS sequence"/>
</dbReference>
<dbReference type="OrthoDB" id="1901794at2759"/>
<dbReference type="PANTHER" id="PTHR31307:SF49">
    <property type="entry name" value="ALCOHOL DEHYDROGENASE TRANSCRIPTION FACTOR MYB_SANT-LIKE FAMILY PROTEIN"/>
    <property type="match status" value="1"/>
</dbReference>
<feature type="compositionally biased region" description="Pro residues" evidence="1">
    <location>
        <begin position="14"/>
        <end position="29"/>
    </location>
</feature>
<dbReference type="InterPro" id="IPR001005">
    <property type="entry name" value="SANT/Myb"/>
</dbReference>
<organism evidence="3 4">
    <name type="scientific">Tetracentron sinense</name>
    <name type="common">Spur-leaf</name>
    <dbReference type="NCBI Taxonomy" id="13715"/>
    <lineage>
        <taxon>Eukaryota</taxon>
        <taxon>Viridiplantae</taxon>
        <taxon>Streptophyta</taxon>
        <taxon>Embryophyta</taxon>
        <taxon>Tracheophyta</taxon>
        <taxon>Spermatophyta</taxon>
        <taxon>Magnoliopsida</taxon>
        <taxon>Trochodendrales</taxon>
        <taxon>Trochodendraceae</taxon>
        <taxon>Tetracentron</taxon>
    </lineage>
</organism>
<dbReference type="Gene3D" id="1.10.10.60">
    <property type="entry name" value="Homeodomain-like"/>
    <property type="match status" value="1"/>
</dbReference>
<name>A0A834YG03_TETSI</name>
<accession>A0A834YG03</accession>
<dbReference type="InterPro" id="IPR044822">
    <property type="entry name" value="Myb_DNA-bind_4"/>
</dbReference>
<dbReference type="AlphaFoldDB" id="A0A834YG03"/>
<evidence type="ECO:0000256" key="1">
    <source>
        <dbReference type="SAM" id="MobiDB-lite"/>
    </source>
</evidence>
<dbReference type="PANTHER" id="PTHR31307">
    <property type="entry name" value="TRIHELIX TRANSCRIPTION FACTOR ASIL2"/>
    <property type="match status" value="1"/>
</dbReference>
<reference evidence="3 4" key="1">
    <citation type="submission" date="2020-04" db="EMBL/GenBank/DDBJ databases">
        <title>Plant Genome Project.</title>
        <authorList>
            <person name="Zhang R.-G."/>
        </authorList>
    </citation>
    <scope>NUCLEOTIDE SEQUENCE [LARGE SCALE GENOMIC DNA]</scope>
    <source>
        <strain evidence="3">YNK0</strain>
        <tissue evidence="3">Leaf</tissue>
    </source>
</reference>
<feature type="domain" description="Myb-like" evidence="2">
    <location>
        <begin position="30"/>
        <end position="90"/>
    </location>
</feature>
<proteinExistence type="predicted"/>
<dbReference type="Pfam" id="PF13837">
    <property type="entry name" value="Myb_DNA-bind_4"/>
    <property type="match status" value="1"/>
</dbReference>
<protein>
    <recommendedName>
        <fullName evidence="2">Myb-like domain-containing protein</fullName>
    </recommendedName>
</protein>
<dbReference type="OMA" id="PCWSPDE"/>
<dbReference type="SMART" id="SM00595">
    <property type="entry name" value="MADF"/>
    <property type="match status" value="1"/>
</dbReference>
<gene>
    <name evidence="3" type="ORF">HHK36_028102</name>
</gene>
<feature type="region of interest" description="Disordered" evidence="1">
    <location>
        <begin position="1"/>
        <end position="30"/>
    </location>
</feature>
<feature type="compositionally biased region" description="Acidic residues" evidence="1">
    <location>
        <begin position="132"/>
        <end position="144"/>
    </location>
</feature>
<keyword evidence="4" id="KW-1185">Reference proteome</keyword>
<feature type="region of interest" description="Disordered" evidence="1">
    <location>
        <begin position="122"/>
        <end position="144"/>
    </location>
</feature>